<reference evidence="2" key="1">
    <citation type="submission" date="2016-10" db="EMBL/GenBank/DDBJ databases">
        <authorList>
            <person name="Varghese N."/>
            <person name="Submissions S."/>
        </authorList>
    </citation>
    <scope>NUCLEOTIDE SEQUENCE [LARGE SCALE GENOMIC DNA]</scope>
    <source>
        <strain evidence="2">ACV-9</strain>
    </source>
</reference>
<organism evidence="1 2">
    <name type="scientific">Pseudobutyrivibrio ruminis</name>
    <dbReference type="NCBI Taxonomy" id="46206"/>
    <lineage>
        <taxon>Bacteria</taxon>
        <taxon>Bacillati</taxon>
        <taxon>Bacillota</taxon>
        <taxon>Clostridia</taxon>
        <taxon>Lachnospirales</taxon>
        <taxon>Lachnospiraceae</taxon>
        <taxon>Pseudobutyrivibrio</taxon>
    </lineage>
</organism>
<sequence>MSSYSIVDEVKKAIQGEAYIAAVALVLTIPDMCCGANSTSGDYVDWFDTYVNHKFLKGTECYALRCSFLHQQTGDINGQRVLRDKELWFTLNVPRNNNSIRVQLYIDDIDAEVEKDKRIVEIDAISFAQSIISGYELFKKENPSFVEEHPRIILGK</sequence>
<gene>
    <name evidence="1" type="ORF">SAMN02910377_02535</name>
</gene>
<protein>
    <submittedName>
        <fullName evidence="1">Uncharacterized protein</fullName>
    </submittedName>
</protein>
<dbReference type="AlphaFoldDB" id="A0A1H7M2Y7"/>
<evidence type="ECO:0000313" key="1">
    <source>
        <dbReference type="EMBL" id="SEL05620.1"/>
    </source>
</evidence>
<dbReference type="Proteomes" id="UP000182321">
    <property type="component" value="Unassembled WGS sequence"/>
</dbReference>
<evidence type="ECO:0000313" key="2">
    <source>
        <dbReference type="Proteomes" id="UP000182321"/>
    </source>
</evidence>
<accession>A0A1H7M2Y7</accession>
<keyword evidence="2" id="KW-1185">Reference proteome</keyword>
<dbReference type="RefSeq" id="WP_074792246.1">
    <property type="nucleotide sequence ID" value="NZ_FNZX01000020.1"/>
</dbReference>
<proteinExistence type="predicted"/>
<name>A0A1H7M2Y7_9FIRM</name>
<dbReference type="EMBL" id="FNZX01000020">
    <property type="protein sequence ID" value="SEL05620.1"/>
    <property type="molecule type" value="Genomic_DNA"/>
</dbReference>